<keyword evidence="3" id="KW-1185">Reference proteome</keyword>
<feature type="region of interest" description="Disordered" evidence="1">
    <location>
        <begin position="1"/>
        <end position="27"/>
    </location>
</feature>
<name>A0A917KDR5_9ACTN</name>
<dbReference type="EMBL" id="BMMU01000001">
    <property type="protein sequence ID" value="GGJ08688.1"/>
    <property type="molecule type" value="Genomic_DNA"/>
</dbReference>
<proteinExistence type="predicted"/>
<accession>A0A917KDR5</accession>
<feature type="compositionally biased region" description="Basic residues" evidence="1">
    <location>
        <begin position="1"/>
        <end position="12"/>
    </location>
</feature>
<dbReference type="AlphaFoldDB" id="A0A917KDR5"/>
<gene>
    <name evidence="2" type="ORF">GCM10012282_01660</name>
</gene>
<reference evidence="2" key="2">
    <citation type="submission" date="2020-09" db="EMBL/GenBank/DDBJ databases">
        <authorList>
            <person name="Sun Q."/>
            <person name="Zhou Y."/>
        </authorList>
    </citation>
    <scope>NUCLEOTIDE SEQUENCE</scope>
    <source>
        <strain evidence="2">CGMCC 4.7272</strain>
    </source>
</reference>
<sequence length="78" mass="8802">MPRGRSRIRKHTDRTAAPPDSRAEQEHTTWYGLTRDAVDTLLGSGGLLPPGRRFTEEMRRALARSREAPGNHERPPSI</sequence>
<dbReference type="Proteomes" id="UP000625682">
    <property type="component" value="Unassembled WGS sequence"/>
</dbReference>
<dbReference type="RefSeq" id="WP_189145242.1">
    <property type="nucleotide sequence ID" value="NZ_BAABER010000004.1"/>
</dbReference>
<organism evidence="2 3">
    <name type="scientific">Streptomyces lacrimifluminis</name>
    <dbReference type="NCBI Taxonomy" id="1500077"/>
    <lineage>
        <taxon>Bacteria</taxon>
        <taxon>Bacillati</taxon>
        <taxon>Actinomycetota</taxon>
        <taxon>Actinomycetes</taxon>
        <taxon>Kitasatosporales</taxon>
        <taxon>Streptomycetaceae</taxon>
        <taxon>Streptomyces</taxon>
    </lineage>
</organism>
<reference evidence="2" key="1">
    <citation type="journal article" date="2014" name="Int. J. Syst. Evol. Microbiol.">
        <title>Complete genome sequence of Corynebacterium casei LMG S-19264T (=DSM 44701T), isolated from a smear-ripened cheese.</title>
        <authorList>
            <consortium name="US DOE Joint Genome Institute (JGI-PGF)"/>
            <person name="Walter F."/>
            <person name="Albersmeier A."/>
            <person name="Kalinowski J."/>
            <person name="Ruckert C."/>
        </authorList>
    </citation>
    <scope>NUCLEOTIDE SEQUENCE</scope>
    <source>
        <strain evidence="2">CGMCC 4.7272</strain>
    </source>
</reference>
<evidence type="ECO:0000256" key="1">
    <source>
        <dbReference type="SAM" id="MobiDB-lite"/>
    </source>
</evidence>
<evidence type="ECO:0000313" key="3">
    <source>
        <dbReference type="Proteomes" id="UP000625682"/>
    </source>
</evidence>
<evidence type="ECO:0000313" key="2">
    <source>
        <dbReference type="EMBL" id="GGJ08688.1"/>
    </source>
</evidence>
<comment type="caution">
    <text evidence="2">The sequence shown here is derived from an EMBL/GenBank/DDBJ whole genome shotgun (WGS) entry which is preliminary data.</text>
</comment>
<protein>
    <submittedName>
        <fullName evidence="2">Uncharacterized protein</fullName>
    </submittedName>
</protein>